<dbReference type="SUPFAM" id="SSF55781">
    <property type="entry name" value="GAF domain-like"/>
    <property type="match status" value="1"/>
</dbReference>
<dbReference type="EMBL" id="QJRG01000050">
    <property type="protein sequence ID" value="RWU17104.1"/>
    <property type="molecule type" value="Genomic_DNA"/>
</dbReference>
<feature type="domain" description="HAMP" evidence="1">
    <location>
        <begin position="366"/>
        <end position="419"/>
    </location>
</feature>
<dbReference type="Gene3D" id="3.30.450.40">
    <property type="match status" value="1"/>
</dbReference>
<dbReference type="Gene3D" id="1.10.3210.10">
    <property type="entry name" value="Hypothetical protein af1432"/>
    <property type="match status" value="2"/>
</dbReference>
<evidence type="ECO:0000259" key="1">
    <source>
        <dbReference type="PROSITE" id="PS50885"/>
    </source>
</evidence>
<dbReference type="GO" id="GO:0007165">
    <property type="term" value="P:signal transduction"/>
    <property type="evidence" value="ECO:0007669"/>
    <property type="project" value="InterPro"/>
</dbReference>
<dbReference type="InterPro" id="IPR003607">
    <property type="entry name" value="HD/PDEase_dom"/>
</dbReference>
<dbReference type="InterPro" id="IPR029151">
    <property type="entry name" value="Sensor-like_sf"/>
</dbReference>
<dbReference type="AlphaFoldDB" id="A0A443ZEH6"/>
<evidence type="ECO:0000313" key="3">
    <source>
        <dbReference type="EMBL" id="RWU17104.1"/>
    </source>
</evidence>
<dbReference type="InterPro" id="IPR037522">
    <property type="entry name" value="HD_GYP_dom"/>
</dbReference>
<organism evidence="3 4">
    <name type="scientific">Pseudomonas alkylphenolica</name>
    <dbReference type="NCBI Taxonomy" id="237609"/>
    <lineage>
        <taxon>Bacteria</taxon>
        <taxon>Pseudomonadati</taxon>
        <taxon>Pseudomonadota</taxon>
        <taxon>Gammaproteobacteria</taxon>
        <taxon>Pseudomonadales</taxon>
        <taxon>Pseudomonadaceae</taxon>
        <taxon>Pseudomonas</taxon>
    </lineage>
</organism>
<dbReference type="PANTHER" id="PTHR43155:SF2">
    <property type="entry name" value="CYCLIC DI-GMP PHOSPHODIESTERASE PA4108"/>
    <property type="match status" value="1"/>
</dbReference>
<dbReference type="InterPro" id="IPR003660">
    <property type="entry name" value="HAMP_dom"/>
</dbReference>
<gene>
    <name evidence="3" type="ORF">DM813_27465</name>
</gene>
<dbReference type="PROSITE" id="PS50885">
    <property type="entry name" value="HAMP"/>
    <property type="match status" value="1"/>
</dbReference>
<dbReference type="CDD" id="cd00077">
    <property type="entry name" value="HDc"/>
    <property type="match status" value="2"/>
</dbReference>
<dbReference type="SUPFAM" id="SSF109604">
    <property type="entry name" value="HD-domain/PDEase-like"/>
    <property type="match status" value="2"/>
</dbReference>
<comment type="caution">
    <text evidence="3">The sequence shown here is derived from an EMBL/GenBank/DDBJ whole genome shotgun (WGS) entry which is preliminary data.</text>
</comment>
<dbReference type="InterPro" id="IPR029016">
    <property type="entry name" value="GAF-like_dom_sf"/>
</dbReference>
<sequence>MNFPGRGFSLQLLIALAIMLSTLVLGGVLAYQGYRGIEQALVAASGDSAHQLSRTINERAQRLIDPALSSIRLMAYDPISQAKDLPERLERLPLLVASLNANKMLSAVYVGYPNGEFLLVRVLRDDSVKQHLQAPPGSAYLVQSISLGENGQYQGAWRFYDPQLALLKNEIKADYRFDPRTRPWFSGSMDSTTTVLTKPYVFFTTREIGLTLSQRSVDGAAVLGMDASVNDLGGEVEDLRMTPGTEMAVVDSASNVVVYNDLQRVVVKDGESLRLSRLNELGVESLDWLYANPDDGTGPKRFRAGGQDWYGMQVPLSTFTQHDVRVLIAVPASELLMGARQVLLEQALWAGALIALLLLVGWYLARRIGQPLQALTQQVRGLASFDFGRPVGVESRITEVRELSQVLGSMSRTINNFQAITLTLSRETHLDNLLSSVLTQLVDATAVSGGAVYLYGDDADTLRLTAHCRGDQYPAELHLAVDSASDLDTAVAQALNSDAQHLAVALNDRSGQLLGLLVLQLGPTQQQAGGVQQPFRRFVQELSGAAAVAIETRQLIESQQRLLDAIIKLLADATDAKSPYTGGHCQRVPQLAEMLIDKVIAAQSGPFAHYTMSEMERYEFRIAAWLHDCGKVTSPEHVVDKATKLETLYNRIHEVRTRFEVLWRDAELDYWKAIAAGDDPQAAQEALQRRQAVLQEEFAFIANANIGGEFMRDEDVERLQQIGARRWFRHFDNRLGLSRDEAERLAAVPPTTLPAEERLLADRADHLVPWGERKPPVDKHDPRNLWGFDMRLPAQAYNFGELYNLGIRRGTLTDEERFKINEHIVQTIIMLNTLPLPRNLRRVPDIAGNHHEKMDGTGYPRRLRKDDMSIAERVIAIADIFEALSAADRPYKPAKTLSESLKILSAMARDQHIDAELFRVFLVSGVYREYGEQFLRREQLDEIDIQSYLAALDEVAGLSRNVS</sequence>
<dbReference type="OrthoDB" id="9764808at2"/>
<evidence type="ECO:0000313" key="4">
    <source>
        <dbReference type="Proteomes" id="UP000288983"/>
    </source>
</evidence>
<keyword evidence="3" id="KW-0378">Hydrolase</keyword>
<reference evidence="3 4" key="1">
    <citation type="submission" date="2018-06" db="EMBL/GenBank/DDBJ databases">
        <title>Bacteria isolated from soil of Wuhan.</title>
        <authorList>
            <person name="Wei X."/>
            <person name="Chunhua H."/>
        </authorList>
    </citation>
    <scope>NUCLEOTIDE SEQUENCE [LARGE SCALE GENOMIC DNA]</scope>
    <source>
        <strain evidence="4">xwS2</strain>
    </source>
</reference>
<evidence type="ECO:0000259" key="2">
    <source>
        <dbReference type="PROSITE" id="PS51832"/>
    </source>
</evidence>
<dbReference type="SMART" id="SM00471">
    <property type="entry name" value="HDc"/>
    <property type="match status" value="1"/>
</dbReference>
<dbReference type="GO" id="GO:0008081">
    <property type="term" value="F:phosphoric diester hydrolase activity"/>
    <property type="evidence" value="ECO:0007669"/>
    <property type="project" value="UniProtKB-ARBA"/>
</dbReference>
<dbReference type="Pfam" id="PF13487">
    <property type="entry name" value="HD_5"/>
    <property type="match status" value="1"/>
</dbReference>
<dbReference type="PROSITE" id="PS51832">
    <property type="entry name" value="HD_GYP"/>
    <property type="match status" value="1"/>
</dbReference>
<dbReference type="Proteomes" id="UP000288983">
    <property type="component" value="Unassembled WGS sequence"/>
</dbReference>
<name>A0A443ZEH6_9PSED</name>
<protein>
    <submittedName>
        <fullName evidence="3">Phosphohydrolase</fullName>
    </submittedName>
</protein>
<dbReference type="SUPFAM" id="SSF103190">
    <property type="entry name" value="Sensory domain-like"/>
    <property type="match status" value="1"/>
</dbReference>
<dbReference type="RefSeq" id="WP_128326524.1">
    <property type="nucleotide sequence ID" value="NZ_QJRG01000050.1"/>
</dbReference>
<dbReference type="Gene3D" id="3.30.450.20">
    <property type="entry name" value="PAS domain"/>
    <property type="match status" value="2"/>
</dbReference>
<dbReference type="GO" id="GO:0016020">
    <property type="term" value="C:membrane"/>
    <property type="evidence" value="ECO:0007669"/>
    <property type="project" value="InterPro"/>
</dbReference>
<dbReference type="PANTHER" id="PTHR43155">
    <property type="entry name" value="CYCLIC DI-GMP PHOSPHODIESTERASE PA4108-RELATED"/>
    <property type="match status" value="1"/>
</dbReference>
<dbReference type="Gene3D" id="6.10.340.10">
    <property type="match status" value="1"/>
</dbReference>
<proteinExistence type="predicted"/>
<accession>A0A443ZEH6</accession>
<feature type="domain" description="HD-GYP" evidence="2">
    <location>
        <begin position="735"/>
        <end position="937"/>
    </location>
</feature>